<keyword evidence="1" id="KW-0732">Signal</keyword>
<dbReference type="SUPFAM" id="SSF75304">
    <property type="entry name" value="Amidase signature (AS) enzymes"/>
    <property type="match status" value="1"/>
</dbReference>
<reference evidence="3 4" key="1">
    <citation type="journal article" date="2016" name="Genome Announc.">
        <title>Complete Genome Sequence of Thiostrepton-Producing Streptomyces laurentii ATCC 31255.</title>
        <authorList>
            <person name="Doi K."/>
            <person name="Fujino Y."/>
            <person name="Nagayoshi Y."/>
            <person name="Ohshima T."/>
            <person name="Ogata S."/>
        </authorList>
    </citation>
    <scope>NUCLEOTIDE SEQUENCE [LARGE SCALE GENOMIC DNA]</scope>
    <source>
        <strain evidence="3 4">ATCC 31255</strain>
    </source>
</reference>
<evidence type="ECO:0000313" key="3">
    <source>
        <dbReference type="EMBL" id="BAU87102.1"/>
    </source>
</evidence>
<dbReference type="InterPro" id="IPR036928">
    <property type="entry name" value="AS_sf"/>
</dbReference>
<gene>
    <name evidence="3" type="ORF">SLA_6233</name>
</gene>
<dbReference type="InterPro" id="IPR023631">
    <property type="entry name" value="Amidase_dom"/>
</dbReference>
<dbReference type="PANTHER" id="PTHR42678">
    <property type="entry name" value="AMIDASE"/>
    <property type="match status" value="1"/>
</dbReference>
<dbReference type="KEGG" id="slau:SLA_6233"/>
<dbReference type="Gene3D" id="3.90.1300.10">
    <property type="entry name" value="Amidase signature (AS) domain"/>
    <property type="match status" value="1"/>
</dbReference>
<dbReference type="EMBL" id="AP017424">
    <property type="protein sequence ID" value="BAU87102.1"/>
    <property type="molecule type" value="Genomic_DNA"/>
</dbReference>
<accession>A0A169PAK1</accession>
<evidence type="ECO:0000259" key="2">
    <source>
        <dbReference type="Pfam" id="PF01425"/>
    </source>
</evidence>
<protein>
    <submittedName>
        <fullName evidence="3">Amidase</fullName>
    </submittedName>
</protein>
<dbReference type="PANTHER" id="PTHR42678:SF34">
    <property type="entry name" value="OS04G0183300 PROTEIN"/>
    <property type="match status" value="1"/>
</dbReference>
<name>A0A169PAK1_STRLU</name>
<dbReference type="Pfam" id="PF01425">
    <property type="entry name" value="Amidase"/>
    <property type="match status" value="1"/>
</dbReference>
<evidence type="ECO:0000256" key="1">
    <source>
        <dbReference type="SAM" id="SignalP"/>
    </source>
</evidence>
<sequence>MKKRSLTVLTAALAVAPLLAAGAPGQRASAADGSASPAGPAVVRGVDLDTVTIPELQARMKRGNLTSSELTRAYLRRIEAVDPTIHAVLRVSPTALRQAAASDVRHRLGKTLGPLDGIPVLLKDNVDTRDMPTTAGSFALAGRPPDADAELVGRLRAAGAVILGKANLSEWANFRAEKPTSGWSAVGGQTNNPYVLDRNPCGSSAGSAAALAASLAQVAIGTETDGSIVCPAGMNGVVGHKPSLGLVSQSGVVPISAEQDTAGPMARNVVDTALTLSVLSGQDVTGTGGAFGPADATPRPGSLRGKRIGLWRLPSLGADVDALMTRTAARLRAAGAEVVEVTPPYQDRLAELEFPALLSEFHRDVDAYLKTRRGPRDRPRDLAGLVEFNRTHPAERTCFAGQELFEQALAAPPTTDPGYRAMRAELKDLSRRSIDETMAAHRLDAIASPANPPAWTTDCGRGDDDVIPSSTPAAVAGYPSLSVPTGFVGELPVGLLLMAGDREDAALLSLGAAMEDRLDAWRAPRYLPTLPGATAP</sequence>
<feature type="signal peptide" evidence="1">
    <location>
        <begin position="1"/>
        <end position="20"/>
    </location>
</feature>
<organism evidence="3 4">
    <name type="scientific">Streptomyces laurentii</name>
    <dbReference type="NCBI Taxonomy" id="39478"/>
    <lineage>
        <taxon>Bacteria</taxon>
        <taxon>Bacillati</taxon>
        <taxon>Actinomycetota</taxon>
        <taxon>Actinomycetes</taxon>
        <taxon>Kitasatosporales</taxon>
        <taxon>Streptomycetaceae</taxon>
        <taxon>Streptomyces</taxon>
    </lineage>
</organism>
<proteinExistence type="predicted"/>
<evidence type="ECO:0000313" key="4">
    <source>
        <dbReference type="Proteomes" id="UP000217676"/>
    </source>
</evidence>
<feature type="chain" id="PRO_5039090710" evidence="1">
    <location>
        <begin position="21"/>
        <end position="536"/>
    </location>
</feature>
<dbReference type="Proteomes" id="UP000217676">
    <property type="component" value="Chromosome"/>
</dbReference>
<feature type="domain" description="Amidase" evidence="2">
    <location>
        <begin position="69"/>
        <end position="508"/>
    </location>
</feature>
<dbReference type="AlphaFoldDB" id="A0A169PAK1"/>
<keyword evidence="4" id="KW-1185">Reference proteome</keyword>